<sequence>MPTDPTITVAEAMTLHGEDNVTFVDVREPDEIAQGTIAGAAKIPRGTLPEILADLSGPLADTSRTYVFYCAAGARASHAAQTAQAFGLQNIRVMETGYTNWKGAGGPTE</sequence>
<dbReference type="Proteomes" id="UP000220034">
    <property type="component" value="Unassembled WGS sequence"/>
</dbReference>
<evidence type="ECO:0000313" key="3">
    <source>
        <dbReference type="Proteomes" id="UP000220034"/>
    </source>
</evidence>
<evidence type="ECO:0000313" key="2">
    <source>
        <dbReference type="EMBL" id="SOH95311.1"/>
    </source>
</evidence>
<gene>
    <name evidence="2" type="ORF">SAMN06273572_10970</name>
</gene>
<keyword evidence="2" id="KW-0808">Transferase</keyword>
<dbReference type="SUPFAM" id="SSF52821">
    <property type="entry name" value="Rhodanese/Cell cycle control phosphatase"/>
    <property type="match status" value="1"/>
</dbReference>
<dbReference type="InterPro" id="IPR001763">
    <property type="entry name" value="Rhodanese-like_dom"/>
</dbReference>
<dbReference type="OrthoDB" id="9807812at2"/>
<dbReference type="PROSITE" id="PS50206">
    <property type="entry name" value="RHODANESE_3"/>
    <property type="match status" value="1"/>
</dbReference>
<dbReference type="InterPro" id="IPR036873">
    <property type="entry name" value="Rhodanese-like_dom_sf"/>
</dbReference>
<dbReference type="AlphaFoldDB" id="A0A2C9CUX3"/>
<name>A0A2C9CUX3_9RHOB</name>
<dbReference type="EMBL" id="OCTN01000009">
    <property type="protein sequence ID" value="SOH95311.1"/>
    <property type="molecule type" value="Genomic_DNA"/>
</dbReference>
<dbReference type="Pfam" id="PF00581">
    <property type="entry name" value="Rhodanese"/>
    <property type="match status" value="1"/>
</dbReference>
<dbReference type="PANTHER" id="PTHR44086">
    <property type="entry name" value="THIOSULFATE SULFURTRANSFERASE RDL2, MITOCHONDRIAL-RELATED"/>
    <property type="match status" value="1"/>
</dbReference>
<protein>
    <submittedName>
        <fullName evidence="2">Rhodanese-related sulfurtransferase</fullName>
    </submittedName>
</protein>
<keyword evidence="3" id="KW-1185">Reference proteome</keyword>
<dbReference type="SMART" id="SM00450">
    <property type="entry name" value="RHOD"/>
    <property type="match status" value="1"/>
</dbReference>
<organism evidence="2 3">
    <name type="scientific">Pontivivens marinum</name>
    <dbReference type="NCBI Taxonomy" id="1690039"/>
    <lineage>
        <taxon>Bacteria</taxon>
        <taxon>Pseudomonadati</taxon>
        <taxon>Pseudomonadota</taxon>
        <taxon>Alphaproteobacteria</taxon>
        <taxon>Rhodobacterales</taxon>
        <taxon>Paracoccaceae</taxon>
        <taxon>Pontivivens</taxon>
    </lineage>
</organism>
<evidence type="ECO:0000259" key="1">
    <source>
        <dbReference type="PROSITE" id="PS50206"/>
    </source>
</evidence>
<dbReference type="RefSeq" id="WP_097931696.1">
    <property type="nucleotide sequence ID" value="NZ_OCTN01000009.1"/>
</dbReference>
<accession>A0A2C9CUX3</accession>
<dbReference type="GO" id="GO:0004792">
    <property type="term" value="F:thiosulfate-cyanide sulfurtransferase activity"/>
    <property type="evidence" value="ECO:0007669"/>
    <property type="project" value="TreeGrafter"/>
</dbReference>
<dbReference type="PANTHER" id="PTHR44086:SF13">
    <property type="entry name" value="THIOSULFATE SULFURTRANSFERASE PSPE"/>
    <property type="match status" value="1"/>
</dbReference>
<dbReference type="Gene3D" id="3.40.250.10">
    <property type="entry name" value="Rhodanese-like domain"/>
    <property type="match status" value="1"/>
</dbReference>
<proteinExistence type="predicted"/>
<reference evidence="3" key="1">
    <citation type="submission" date="2017-09" db="EMBL/GenBank/DDBJ databases">
        <authorList>
            <person name="Varghese N."/>
            <person name="Submissions S."/>
        </authorList>
    </citation>
    <scope>NUCLEOTIDE SEQUENCE [LARGE SCALE GENOMIC DNA]</scope>
    <source>
        <strain evidence="3">C7</strain>
    </source>
</reference>
<feature type="domain" description="Rhodanese" evidence="1">
    <location>
        <begin position="17"/>
        <end position="109"/>
    </location>
</feature>